<keyword evidence="2" id="KW-1185">Reference proteome</keyword>
<proteinExistence type="predicted"/>
<gene>
    <name evidence="1" type="ORF">QWJ08_05585</name>
</gene>
<dbReference type="Proteomes" id="UP001169719">
    <property type="component" value="Unassembled WGS sequence"/>
</dbReference>
<accession>A0ABT7XZ86</accession>
<evidence type="ECO:0000313" key="2">
    <source>
        <dbReference type="Proteomes" id="UP001169719"/>
    </source>
</evidence>
<reference evidence="1" key="1">
    <citation type="submission" date="2024-05" db="EMBL/GenBank/DDBJ databases">
        <title>Genome Sequences of Four Agar- Degrading Marine Bacteria.</title>
        <authorList>
            <person name="Phillips E.K."/>
            <person name="Shaffer J.C."/>
            <person name="Henson M.W."/>
            <person name="Temperton B."/>
            <person name="Thrash C.J."/>
            <person name="Martin M.O."/>
        </authorList>
    </citation>
    <scope>NUCLEOTIDE SEQUENCE</scope>
    <source>
        <strain evidence="1">EKP203</strain>
    </source>
</reference>
<dbReference type="RefSeq" id="WP_289961019.1">
    <property type="nucleotide sequence ID" value="NZ_JAUEOZ010000001.1"/>
</dbReference>
<sequence>MSENSLYSQIFQLGFVLPVQLPAQSPSISISEADLHAIVEHLTPLYEKSIVKNPDLTTPERLLGLFSYHHQVVLGEFVEQREALQKMQNVFKQHLDVDHQDKFSAPILNQLWLVTHLWLFLQGRMNLDYSLANDHATQVANHLTSIVEVDSNKLRCELTQTYYQGVSIYQATETKKPLWKKWFDRVLN</sequence>
<organism evidence="1 2">
    <name type="scientific">Vibrio agarivorans</name>
    <dbReference type="NCBI Taxonomy" id="153622"/>
    <lineage>
        <taxon>Bacteria</taxon>
        <taxon>Pseudomonadati</taxon>
        <taxon>Pseudomonadota</taxon>
        <taxon>Gammaproteobacteria</taxon>
        <taxon>Vibrionales</taxon>
        <taxon>Vibrionaceae</taxon>
        <taxon>Vibrio</taxon>
    </lineage>
</organism>
<evidence type="ECO:0000313" key="1">
    <source>
        <dbReference type="EMBL" id="MDN2480859.1"/>
    </source>
</evidence>
<comment type="caution">
    <text evidence="1">The sequence shown here is derived from an EMBL/GenBank/DDBJ whole genome shotgun (WGS) entry which is preliminary data.</text>
</comment>
<name>A0ABT7XZ86_9VIBR</name>
<dbReference type="EMBL" id="JAUEOZ010000001">
    <property type="protein sequence ID" value="MDN2480859.1"/>
    <property type="molecule type" value="Genomic_DNA"/>
</dbReference>
<protein>
    <submittedName>
        <fullName evidence="1">Uncharacterized protein</fullName>
    </submittedName>
</protein>